<dbReference type="AlphaFoldDB" id="A0A2A7U724"/>
<dbReference type="RefSeq" id="WP_098142689.1">
    <property type="nucleotide sequence ID" value="NZ_PDDV01000008.1"/>
</dbReference>
<organism evidence="1 2">
    <name type="scientific">Edwardsiella tarda</name>
    <dbReference type="NCBI Taxonomy" id="636"/>
    <lineage>
        <taxon>Bacteria</taxon>
        <taxon>Pseudomonadati</taxon>
        <taxon>Pseudomonadota</taxon>
        <taxon>Gammaproteobacteria</taxon>
        <taxon>Enterobacterales</taxon>
        <taxon>Hafniaceae</taxon>
        <taxon>Edwardsiella</taxon>
    </lineage>
</organism>
<reference evidence="2" key="1">
    <citation type="submission" date="2017-09" db="EMBL/GenBank/DDBJ databases">
        <title>FDA dAtabase for Regulatory Grade micrObial Sequences (FDA-ARGOS): Supporting development and validation of Infectious Disease Dx tests.</title>
        <authorList>
            <person name="Goldberg B."/>
            <person name="Campos J."/>
            <person name="Tallon L."/>
            <person name="Sadzewicz L."/>
            <person name="Ott S."/>
            <person name="Zhao X."/>
            <person name="Nagaraj S."/>
            <person name="Vavikolanu K."/>
            <person name="Aluvathingal J."/>
            <person name="Nadendla S."/>
            <person name="Geyer C."/>
            <person name="Sichtig H."/>
        </authorList>
    </citation>
    <scope>NUCLEOTIDE SEQUENCE [LARGE SCALE GENOMIC DNA]</scope>
    <source>
        <strain evidence="2">FDAARGOS_370</strain>
    </source>
</reference>
<dbReference type="OrthoDB" id="5596652at2"/>
<comment type="caution">
    <text evidence="1">The sequence shown here is derived from an EMBL/GenBank/DDBJ whole genome shotgun (WGS) entry which is preliminary data.</text>
</comment>
<dbReference type="InterPro" id="IPR019694">
    <property type="entry name" value="Phage_HP1_Orf23"/>
</dbReference>
<accession>A0A2A7U724</accession>
<dbReference type="Pfam" id="PF10758">
    <property type="entry name" value="DUF2586"/>
    <property type="match status" value="1"/>
</dbReference>
<dbReference type="EMBL" id="PDDV01000008">
    <property type="protein sequence ID" value="PEH74165.1"/>
    <property type="molecule type" value="Genomic_DNA"/>
</dbReference>
<proteinExistence type="predicted"/>
<protein>
    <submittedName>
        <fullName evidence="1">Phage tail protein</fullName>
    </submittedName>
</protein>
<evidence type="ECO:0000313" key="1">
    <source>
        <dbReference type="EMBL" id="PEH74165.1"/>
    </source>
</evidence>
<gene>
    <name evidence="1" type="ORF">CRM76_01780</name>
</gene>
<dbReference type="Proteomes" id="UP000219788">
    <property type="component" value="Unassembled WGS sequence"/>
</dbReference>
<name>A0A2A7U724_EDWTA</name>
<sequence>MAWPEVTVNQLNQLAGESKEVERHLLFIGAGTVNAGKLQAVNGQSDLDQLLGGPDSVLKSNLQAARLNAGQNFYAHVQVLGDADDWADVVKKAQAVGSFEGVVLCVDVDSKSEIQKAVALRQELIAMFGRWVWFILSVRGVQLPSGSEPVVAGEDWAAYTKMLADLQKGTAEKSVQLVPRNWGNEPGVLAGRLCSRAVTVADSPARVKTGPVVSLGSAETPHDKDGVALSLATLRSWEENRYSVPMWYPDYDGIYWADGRTLDVEGGDYQNIQSLRVVDKVARRIRLQAIARIGDRSLNSTPASIAENAMFFAGTMRGMSKSTQINGVTFPGECLPPKDGDVKIQWESKTKVRIFVVVRTYECPLGIEINLMLDSALNSGGNS</sequence>
<evidence type="ECO:0000313" key="2">
    <source>
        <dbReference type="Proteomes" id="UP000219788"/>
    </source>
</evidence>